<evidence type="ECO:0000313" key="3">
    <source>
        <dbReference type="Proteomes" id="UP000287033"/>
    </source>
</evidence>
<keyword evidence="3" id="KW-1185">Reference proteome</keyword>
<evidence type="ECO:0000256" key="1">
    <source>
        <dbReference type="SAM" id="MobiDB-lite"/>
    </source>
</evidence>
<dbReference type="EMBL" id="BEZZ01151776">
    <property type="protein sequence ID" value="GCC45299.1"/>
    <property type="molecule type" value="Genomic_DNA"/>
</dbReference>
<name>A0A401TRQ6_CHIPU</name>
<feature type="non-terminal residue" evidence="2">
    <location>
        <position position="1"/>
    </location>
</feature>
<feature type="region of interest" description="Disordered" evidence="1">
    <location>
        <begin position="30"/>
        <end position="51"/>
    </location>
</feature>
<dbReference type="AlphaFoldDB" id="A0A401TRQ6"/>
<evidence type="ECO:0000313" key="2">
    <source>
        <dbReference type="EMBL" id="GCC45299.1"/>
    </source>
</evidence>
<proteinExistence type="predicted"/>
<dbReference type="Proteomes" id="UP000287033">
    <property type="component" value="Unassembled WGS sequence"/>
</dbReference>
<gene>
    <name evidence="2" type="ORF">chiPu_0029232</name>
</gene>
<organism evidence="2 3">
    <name type="scientific">Chiloscyllium punctatum</name>
    <name type="common">Brownbanded bambooshark</name>
    <name type="synonym">Hemiscyllium punctatum</name>
    <dbReference type="NCBI Taxonomy" id="137246"/>
    <lineage>
        <taxon>Eukaryota</taxon>
        <taxon>Metazoa</taxon>
        <taxon>Chordata</taxon>
        <taxon>Craniata</taxon>
        <taxon>Vertebrata</taxon>
        <taxon>Chondrichthyes</taxon>
        <taxon>Elasmobranchii</taxon>
        <taxon>Galeomorphii</taxon>
        <taxon>Galeoidea</taxon>
        <taxon>Orectolobiformes</taxon>
        <taxon>Hemiscylliidae</taxon>
        <taxon>Chiloscyllium</taxon>
    </lineage>
</organism>
<protein>
    <submittedName>
        <fullName evidence="2">Uncharacterized protein</fullName>
    </submittedName>
</protein>
<accession>A0A401TRQ6</accession>
<comment type="caution">
    <text evidence="2">The sequence shown here is derived from an EMBL/GenBank/DDBJ whole genome shotgun (WGS) entry which is preliminary data.</text>
</comment>
<reference evidence="2 3" key="1">
    <citation type="journal article" date="2018" name="Nat. Ecol. Evol.">
        <title>Shark genomes provide insights into elasmobranch evolution and the origin of vertebrates.</title>
        <authorList>
            <person name="Hara Y"/>
            <person name="Yamaguchi K"/>
            <person name="Onimaru K"/>
            <person name="Kadota M"/>
            <person name="Koyanagi M"/>
            <person name="Keeley SD"/>
            <person name="Tatsumi K"/>
            <person name="Tanaka K"/>
            <person name="Motone F"/>
            <person name="Kageyama Y"/>
            <person name="Nozu R"/>
            <person name="Adachi N"/>
            <person name="Nishimura O"/>
            <person name="Nakagawa R"/>
            <person name="Tanegashima C"/>
            <person name="Kiyatake I"/>
            <person name="Matsumoto R"/>
            <person name="Murakumo K"/>
            <person name="Nishida K"/>
            <person name="Terakita A"/>
            <person name="Kuratani S"/>
            <person name="Sato K"/>
            <person name="Hyodo S Kuraku.S."/>
        </authorList>
    </citation>
    <scope>NUCLEOTIDE SEQUENCE [LARGE SCALE GENOMIC DNA]</scope>
</reference>
<sequence>PDPSSPCCGWPGAIAVVVPVKRRRRCLSSTPFERHGASGRGPEAQSGLWPAAGGLFPAREEIGAPHGESLVSRPPTGRLWREREQAKAAARLQRESQALVNGLGHNVLAERAEGYVTAQRARKRRPRIRV</sequence>